<reference evidence="16" key="2">
    <citation type="submission" date="2020-10" db="UniProtKB">
        <authorList>
            <consortium name="WormBaseParasite"/>
        </authorList>
    </citation>
    <scope>IDENTIFICATION</scope>
</reference>
<evidence type="ECO:0000256" key="9">
    <source>
        <dbReference type="ARBA" id="ARBA00023098"/>
    </source>
</evidence>
<dbReference type="AlphaFoldDB" id="A0A7E4WCC0"/>
<proteinExistence type="inferred from homology"/>
<accession>A0A7E4WCC0</accession>
<evidence type="ECO:0000256" key="1">
    <source>
        <dbReference type="ARBA" id="ARBA00001933"/>
    </source>
</evidence>
<reference evidence="15" key="1">
    <citation type="journal article" date="2013" name="Genetics">
        <title>The draft genome and transcriptome of Panagrellus redivivus are shaped by the harsh demands of a free-living lifestyle.</title>
        <authorList>
            <person name="Srinivasan J."/>
            <person name="Dillman A.R."/>
            <person name="Macchietto M.G."/>
            <person name="Heikkinen L."/>
            <person name="Lakso M."/>
            <person name="Fracchia K.M."/>
            <person name="Antoshechkin I."/>
            <person name="Mortazavi A."/>
            <person name="Wong G."/>
            <person name="Sternberg P.W."/>
        </authorList>
    </citation>
    <scope>NUCLEOTIDE SEQUENCE [LARGE SCALE GENOMIC DNA]</scope>
    <source>
        <strain evidence="15">MT8872</strain>
    </source>
</reference>
<organism evidence="15 16">
    <name type="scientific">Panagrellus redivivus</name>
    <name type="common">Microworm</name>
    <dbReference type="NCBI Taxonomy" id="6233"/>
    <lineage>
        <taxon>Eukaryota</taxon>
        <taxon>Metazoa</taxon>
        <taxon>Ecdysozoa</taxon>
        <taxon>Nematoda</taxon>
        <taxon>Chromadorea</taxon>
        <taxon>Rhabditida</taxon>
        <taxon>Tylenchina</taxon>
        <taxon>Panagrolaimomorpha</taxon>
        <taxon>Panagrolaimoidea</taxon>
        <taxon>Panagrolaimidae</taxon>
        <taxon>Panagrellus</taxon>
    </lineage>
</organism>
<comment type="pathway">
    <text evidence="2">Lipid metabolism; sphingolipid metabolism.</text>
</comment>
<dbReference type="Proteomes" id="UP000492821">
    <property type="component" value="Unassembled WGS sequence"/>
</dbReference>
<dbReference type="InterPro" id="IPR050087">
    <property type="entry name" value="AON_synthase_class-II"/>
</dbReference>
<dbReference type="Gene3D" id="3.40.640.10">
    <property type="entry name" value="Type I PLP-dependent aspartate aminotransferase-like (Major domain)"/>
    <property type="match status" value="1"/>
</dbReference>
<dbReference type="InterPro" id="IPR015422">
    <property type="entry name" value="PyrdxlP-dep_Trfase_small"/>
</dbReference>
<evidence type="ECO:0000256" key="5">
    <source>
        <dbReference type="ARBA" id="ARBA00013220"/>
    </source>
</evidence>
<evidence type="ECO:0000256" key="3">
    <source>
        <dbReference type="ARBA" id="ARBA00004991"/>
    </source>
</evidence>
<dbReference type="GO" id="GO:0016020">
    <property type="term" value="C:membrane"/>
    <property type="evidence" value="ECO:0007669"/>
    <property type="project" value="GOC"/>
</dbReference>
<evidence type="ECO:0000259" key="14">
    <source>
        <dbReference type="Pfam" id="PF00155"/>
    </source>
</evidence>
<comment type="cofactor">
    <cofactor evidence="1">
        <name>pyridoxal 5'-phosphate</name>
        <dbReference type="ChEBI" id="CHEBI:597326"/>
    </cofactor>
</comment>
<keyword evidence="9" id="KW-0443">Lipid metabolism</keyword>
<dbReference type="Gene3D" id="3.90.1150.10">
    <property type="entry name" value="Aspartate Aminotransferase, domain 1"/>
    <property type="match status" value="1"/>
</dbReference>
<keyword evidence="10" id="KW-0012">Acyltransferase</keyword>
<comment type="pathway">
    <text evidence="3">Sphingolipid metabolism.</text>
</comment>
<dbReference type="InterPro" id="IPR015424">
    <property type="entry name" value="PyrdxlP-dep_Trfase"/>
</dbReference>
<evidence type="ECO:0000256" key="12">
    <source>
        <dbReference type="ARBA" id="ARBA00041765"/>
    </source>
</evidence>
<comment type="similarity">
    <text evidence="4">Belongs to the class-II pyridoxal-phosphate-dependent aminotransferase family.</text>
</comment>
<name>A0A7E4WCC0_PANRE</name>
<keyword evidence="6" id="KW-0808">Transferase</keyword>
<dbReference type="InterPro" id="IPR004839">
    <property type="entry name" value="Aminotransferase_I/II_large"/>
</dbReference>
<dbReference type="Pfam" id="PF00155">
    <property type="entry name" value="Aminotran_1_2"/>
    <property type="match status" value="1"/>
</dbReference>
<dbReference type="WBParaSite" id="Pan_g8947.t1">
    <property type="protein sequence ID" value="Pan_g8947.t1"/>
    <property type="gene ID" value="Pan_g8947"/>
</dbReference>
<sequence length="195" mass="20664">MSVILAVNERSVTELFGVDVIDIDMIMASLENAFATTGGFCAGRSYVVGHQRLSGLGYCFSASLPPLLATAASEAIRIIQAEPDRLQRLQNNAIAFHKGLLEAVSGSGFAVQADANSPLKHVVYTVNADVAGAKVDAVVEALFDNASIVAARSRYLDKDEFFPVQPSAKLLITSEHSTEEIAQIVAAVKNAVANQ</sequence>
<evidence type="ECO:0000256" key="10">
    <source>
        <dbReference type="ARBA" id="ARBA00023315"/>
    </source>
</evidence>
<evidence type="ECO:0000313" key="15">
    <source>
        <dbReference type="Proteomes" id="UP000492821"/>
    </source>
</evidence>
<dbReference type="GO" id="GO:0046513">
    <property type="term" value="P:ceramide biosynthetic process"/>
    <property type="evidence" value="ECO:0007669"/>
    <property type="project" value="TreeGrafter"/>
</dbReference>
<dbReference type="GO" id="GO:0046512">
    <property type="term" value="P:sphingosine biosynthetic process"/>
    <property type="evidence" value="ECO:0007669"/>
    <property type="project" value="TreeGrafter"/>
</dbReference>
<evidence type="ECO:0000256" key="6">
    <source>
        <dbReference type="ARBA" id="ARBA00022679"/>
    </source>
</evidence>
<evidence type="ECO:0000256" key="7">
    <source>
        <dbReference type="ARBA" id="ARBA00022898"/>
    </source>
</evidence>
<evidence type="ECO:0000313" key="16">
    <source>
        <dbReference type="WBParaSite" id="Pan_g8947.t1"/>
    </source>
</evidence>
<dbReference type="PANTHER" id="PTHR13693">
    <property type="entry name" value="CLASS II AMINOTRANSFERASE/8-AMINO-7-OXONONANOATE SYNTHASE"/>
    <property type="match status" value="1"/>
</dbReference>
<keyword evidence="8" id="KW-0746">Sphingolipid metabolism</keyword>
<dbReference type="InterPro" id="IPR015421">
    <property type="entry name" value="PyrdxlP-dep_Trfase_major"/>
</dbReference>
<dbReference type="GO" id="GO:0004758">
    <property type="term" value="F:serine C-palmitoyltransferase activity"/>
    <property type="evidence" value="ECO:0007669"/>
    <property type="project" value="UniProtKB-EC"/>
</dbReference>
<evidence type="ECO:0000256" key="8">
    <source>
        <dbReference type="ARBA" id="ARBA00022919"/>
    </source>
</evidence>
<protein>
    <recommendedName>
        <fullName evidence="11">Serine palmitoyltransferase 1</fullName>
        <ecNumber evidence="5">2.3.1.50</ecNumber>
    </recommendedName>
    <alternativeName>
        <fullName evidence="12">Long chain base biosynthesis protein 1</fullName>
    </alternativeName>
    <alternativeName>
        <fullName evidence="13">Serine-palmitoyl-CoA transferase 1</fullName>
    </alternativeName>
</protein>
<keyword evidence="15" id="KW-1185">Reference proteome</keyword>
<evidence type="ECO:0000256" key="2">
    <source>
        <dbReference type="ARBA" id="ARBA00004760"/>
    </source>
</evidence>
<dbReference type="PANTHER" id="PTHR13693:SF2">
    <property type="entry name" value="SERINE PALMITOYLTRANSFERASE 1"/>
    <property type="match status" value="1"/>
</dbReference>
<evidence type="ECO:0000256" key="13">
    <source>
        <dbReference type="ARBA" id="ARBA00042649"/>
    </source>
</evidence>
<evidence type="ECO:0000256" key="11">
    <source>
        <dbReference type="ARBA" id="ARBA00041066"/>
    </source>
</evidence>
<dbReference type="GO" id="GO:0005783">
    <property type="term" value="C:endoplasmic reticulum"/>
    <property type="evidence" value="ECO:0007669"/>
    <property type="project" value="TreeGrafter"/>
</dbReference>
<keyword evidence="7" id="KW-0663">Pyridoxal phosphate</keyword>
<feature type="domain" description="Aminotransferase class I/classII large" evidence="14">
    <location>
        <begin position="24"/>
        <end position="185"/>
    </location>
</feature>
<dbReference type="SUPFAM" id="SSF53383">
    <property type="entry name" value="PLP-dependent transferases"/>
    <property type="match status" value="1"/>
</dbReference>
<evidence type="ECO:0000256" key="4">
    <source>
        <dbReference type="ARBA" id="ARBA00008392"/>
    </source>
</evidence>
<dbReference type="EC" id="2.3.1.50" evidence="5"/>
<dbReference type="GO" id="GO:0030170">
    <property type="term" value="F:pyridoxal phosphate binding"/>
    <property type="evidence" value="ECO:0007669"/>
    <property type="project" value="InterPro"/>
</dbReference>